<comment type="pathway">
    <text evidence="2">Metabolic intermediate biosynthesis; prephenate biosynthesis; prephenate from chorismate: step 1/1.</text>
</comment>
<evidence type="ECO:0000256" key="5">
    <source>
        <dbReference type="ARBA" id="ARBA00022605"/>
    </source>
</evidence>
<dbReference type="SUPFAM" id="SSF55021">
    <property type="entry name" value="ACT-like"/>
    <property type="match status" value="1"/>
</dbReference>
<evidence type="ECO:0000313" key="10">
    <source>
        <dbReference type="Proteomes" id="UP000054928"/>
    </source>
</evidence>
<dbReference type="RefSeq" id="XP_024571671.1">
    <property type="nucleotide sequence ID" value="XM_024722670.1"/>
</dbReference>
<dbReference type="FunFam" id="1.10.590.10:FF:000004">
    <property type="entry name" value="Chorismate mutase"/>
    <property type="match status" value="1"/>
</dbReference>
<evidence type="ECO:0000313" key="9">
    <source>
        <dbReference type="EMBL" id="CEG35302.1"/>
    </source>
</evidence>
<reference evidence="10" key="1">
    <citation type="submission" date="2014-09" db="EMBL/GenBank/DDBJ databases">
        <authorList>
            <person name="Sharma Rahul"/>
            <person name="Thines Marco"/>
        </authorList>
    </citation>
    <scope>NUCLEOTIDE SEQUENCE [LARGE SCALE GENOMIC DNA]</scope>
</reference>
<feature type="domain" description="Prephenate dehydratase" evidence="8">
    <location>
        <begin position="502"/>
        <end position="690"/>
    </location>
</feature>
<dbReference type="GO" id="GO:0009094">
    <property type="term" value="P:L-phenylalanine biosynthetic process"/>
    <property type="evidence" value="ECO:0007669"/>
    <property type="project" value="InterPro"/>
</dbReference>
<dbReference type="Pfam" id="PF02978">
    <property type="entry name" value="SRP_SPB"/>
    <property type="match status" value="1"/>
</dbReference>
<dbReference type="EC" id="5.4.99.5" evidence="3"/>
<keyword evidence="4" id="KW-0963">Cytoplasm</keyword>
<keyword evidence="5" id="KW-0028">Amino-acid biosynthesis</keyword>
<dbReference type="OMA" id="TCLESIY"/>
<dbReference type="GO" id="GO:0048500">
    <property type="term" value="C:signal recognition particle"/>
    <property type="evidence" value="ECO:0007669"/>
    <property type="project" value="InterPro"/>
</dbReference>
<dbReference type="PROSITE" id="PS51169">
    <property type="entry name" value="CHORISMATE_MUT_3"/>
    <property type="match status" value="1"/>
</dbReference>
<dbReference type="Pfam" id="PF00800">
    <property type="entry name" value="PDT"/>
    <property type="match status" value="1"/>
</dbReference>
<dbReference type="Gene3D" id="1.10.590.10">
    <property type="entry name" value="Chorismate mutase, AroQ class superfamily, eukaryotic"/>
    <property type="match status" value="1"/>
</dbReference>
<dbReference type="InterPro" id="IPR037039">
    <property type="entry name" value="CM_AroQ_sf_eucaryotic"/>
</dbReference>
<dbReference type="GeneID" id="36404483"/>
<dbReference type="InterPro" id="IPR036263">
    <property type="entry name" value="Chorismate_II_sf"/>
</dbReference>
<dbReference type="Gene3D" id="3.40.190.10">
    <property type="entry name" value="Periplasmic binding protein-like II"/>
    <property type="match status" value="2"/>
</dbReference>
<evidence type="ECO:0000256" key="7">
    <source>
        <dbReference type="ARBA" id="ARBA00023235"/>
    </source>
</evidence>
<dbReference type="GO" id="GO:0008312">
    <property type="term" value="F:7S RNA binding"/>
    <property type="evidence" value="ECO:0007669"/>
    <property type="project" value="InterPro"/>
</dbReference>
<dbReference type="Gene3D" id="3.30.70.260">
    <property type="match status" value="1"/>
</dbReference>
<accession>A0A0P1A592</accession>
<dbReference type="InterPro" id="IPR001086">
    <property type="entry name" value="Preph_deHydtase"/>
</dbReference>
<dbReference type="InterPro" id="IPR004125">
    <property type="entry name" value="Signal_recog_particle_SRP54_M"/>
</dbReference>
<dbReference type="PROSITE" id="PS51171">
    <property type="entry name" value="PREPHENATE_DEHYDR_3"/>
    <property type="match status" value="1"/>
</dbReference>
<dbReference type="EMBL" id="CCYD01000041">
    <property type="protein sequence ID" value="CEG35302.1"/>
    <property type="molecule type" value="Genomic_DNA"/>
</dbReference>
<dbReference type="Proteomes" id="UP000054928">
    <property type="component" value="Unassembled WGS sequence"/>
</dbReference>
<evidence type="ECO:0000259" key="8">
    <source>
        <dbReference type="PROSITE" id="PS51171"/>
    </source>
</evidence>
<dbReference type="InterPro" id="IPR008238">
    <property type="entry name" value="Chorismate_mutase_AroQ_euk"/>
</dbReference>
<evidence type="ECO:0000256" key="6">
    <source>
        <dbReference type="ARBA" id="ARBA00023141"/>
    </source>
</evidence>
<name>A0A0P1A592_PLAHL</name>
<dbReference type="InterPro" id="IPR036891">
    <property type="entry name" value="Signal_recog_part_SRP54_M_sf"/>
</dbReference>
<dbReference type="SUPFAM" id="SSF47446">
    <property type="entry name" value="Signal peptide-binding domain"/>
    <property type="match status" value="1"/>
</dbReference>
<protein>
    <recommendedName>
        <fullName evidence="3">chorismate mutase</fullName>
        <ecNumber evidence="3">5.4.99.5</ecNumber>
    </recommendedName>
</protein>
<comment type="subcellular location">
    <subcellularLocation>
        <location evidence="1">Cytoplasm</location>
    </subcellularLocation>
</comment>
<dbReference type="UniPathway" id="UPA00120">
    <property type="reaction ID" value="UER00203"/>
</dbReference>
<dbReference type="GO" id="GO:0006614">
    <property type="term" value="P:SRP-dependent cotranslational protein targeting to membrane"/>
    <property type="evidence" value="ECO:0007669"/>
    <property type="project" value="InterPro"/>
</dbReference>
<evidence type="ECO:0000256" key="4">
    <source>
        <dbReference type="ARBA" id="ARBA00022490"/>
    </source>
</evidence>
<dbReference type="InterPro" id="IPR002701">
    <property type="entry name" value="CM_II_prokaryot"/>
</dbReference>
<dbReference type="GO" id="GO:0004106">
    <property type="term" value="F:chorismate mutase activity"/>
    <property type="evidence" value="ECO:0007669"/>
    <property type="project" value="UniProtKB-EC"/>
</dbReference>
<dbReference type="GO" id="GO:0004664">
    <property type="term" value="F:prephenate dehydratase activity"/>
    <property type="evidence" value="ECO:0007669"/>
    <property type="project" value="InterPro"/>
</dbReference>
<evidence type="ECO:0000256" key="3">
    <source>
        <dbReference type="ARBA" id="ARBA00012404"/>
    </source>
</evidence>
<dbReference type="AlphaFoldDB" id="A0A0P1A592"/>
<evidence type="ECO:0000256" key="1">
    <source>
        <dbReference type="ARBA" id="ARBA00004496"/>
    </source>
</evidence>
<dbReference type="CDD" id="cd04905">
    <property type="entry name" value="ACT_CM-PDT"/>
    <property type="match status" value="1"/>
</dbReference>
<dbReference type="InterPro" id="IPR045865">
    <property type="entry name" value="ACT-like_dom_sf"/>
</dbReference>
<dbReference type="NCBIfam" id="TIGR01802">
    <property type="entry name" value="CM_pl-yst"/>
    <property type="match status" value="1"/>
</dbReference>
<keyword evidence="10" id="KW-1185">Reference proteome</keyword>
<dbReference type="SUPFAM" id="SSF53850">
    <property type="entry name" value="Periplasmic binding protein-like II"/>
    <property type="match status" value="1"/>
</dbReference>
<dbReference type="PANTHER" id="PTHR21145">
    <property type="entry name" value="CHORISMATE MUTASE"/>
    <property type="match status" value="1"/>
</dbReference>
<sequence length="784" mass="88021">MTLANVMRANVMRLAAIRTVHSNQFKIAQCAISYPQSSMQLRSMGLLSNIKKTVSGKLEERNQHKQGEAYKQQMIELSQQEKFDLNGFYAHLKKNAEASGASGWRAMIPGVSSMTAVQQMKMFMTILESMEPEYLESPRLINGKVKRKISEKTGHSPEDINNMLRNYEQLSALHIWLVKRAERGLSIPETIDETTEMVRQDPTGFPAKKFRMKQRRGFAIHSCKFKVNTMQSSHNVVFGDPLKPVKLDDFRNVLIRQEETIIFALIERAQFPRNMEVYLSMKDSKSAAFGGLKGKYTTFDGSLLDFMLLETEKLHALTRRYTSPDENAFFPHHLPEPILPLLNYPRVLNPNRINVNHQIMSVYLEKILPGLTTFATDDTAFGSTATADIAVLQALSKRIHFGKFIAEAKFQAETERYTELILANDADGIMKALTNLEVEKKVLERVKMKASAYGQDPNVPISTDKTMKVSPQLISDLYCDFVMPLTKEVQVQYLLQRVTHPTIAIAGTKGSFCWLAAQTHFGSNTLNDFQLYQAESISQVFENVNANCTAYGVVPIEDSLSGMIKETQAQLRLSTLKVSAEILLTRSFLFATQDKRLLNTNEVTKVFCPLETSACFLAQAEQNWPSAQMISVSNVSEAASCARSEALTVAVTTAGAADSNNLDQIESSYELTSDDAVTSKSFIRFVIVSKGYPAATGKDKSFLSMEIKHEVGSLLSALDVWKKHNINLSWLESLYRKEGGYDFFVEIVGHYDDKNVQQAVQDLQSVCTLKHLGSFPTAERLIRS</sequence>
<evidence type="ECO:0000256" key="2">
    <source>
        <dbReference type="ARBA" id="ARBA00004817"/>
    </source>
</evidence>
<keyword evidence="6" id="KW-0057">Aromatic amino acid biosynthesis</keyword>
<proteinExistence type="predicted"/>
<dbReference type="OrthoDB" id="191918at2759"/>
<keyword evidence="7" id="KW-0413">Isomerase</keyword>
<dbReference type="STRING" id="4781.A0A0P1A592"/>
<dbReference type="Gene3D" id="1.10.260.30">
    <property type="entry name" value="Signal recognition particle, SRP54 subunit, M-domain"/>
    <property type="match status" value="1"/>
</dbReference>
<organism evidence="9 10">
    <name type="scientific">Plasmopara halstedii</name>
    <name type="common">Downy mildew of sunflower</name>
    <dbReference type="NCBI Taxonomy" id="4781"/>
    <lineage>
        <taxon>Eukaryota</taxon>
        <taxon>Sar</taxon>
        <taxon>Stramenopiles</taxon>
        <taxon>Oomycota</taxon>
        <taxon>Peronosporomycetes</taxon>
        <taxon>Peronosporales</taxon>
        <taxon>Peronosporaceae</taxon>
        <taxon>Plasmopara</taxon>
    </lineage>
</organism>
<dbReference type="SUPFAM" id="SSF48600">
    <property type="entry name" value="Chorismate mutase II"/>
    <property type="match status" value="1"/>
</dbReference>
<dbReference type="PANTHER" id="PTHR21145:SF12">
    <property type="entry name" value="CHORISMATE MUTASE"/>
    <property type="match status" value="1"/>
</dbReference>
<dbReference type="Pfam" id="PF01817">
    <property type="entry name" value="CM_2"/>
    <property type="match status" value="1"/>
</dbReference>
<dbReference type="GO" id="GO:0046417">
    <property type="term" value="P:chorismate metabolic process"/>
    <property type="evidence" value="ECO:0007669"/>
    <property type="project" value="InterPro"/>
</dbReference>